<protein>
    <submittedName>
        <fullName evidence="2">Glycosyltransferase family 2 protein</fullName>
    </submittedName>
</protein>
<comment type="caution">
    <text evidence="2">The sequence shown here is derived from an EMBL/GenBank/DDBJ whole genome shotgun (WGS) entry which is preliminary data.</text>
</comment>
<sequence length="352" mass="40560">MPEMPSASVAIVMRTKNRPVLLDRAVRDVCQQTYQDWTLVVVNDGGNPEEVESVAGRYADQTDGRLSIIHNVNSVGMEAASNLGVRASDSTYIVIHDDDDEWREDFLQATVDYLERSNDEGVMVRTEIVYERVQDDTIEELSREIFEPELSEITLFDLLRVNRGVPISFLYRRSVHERIGYYDENLPVVGDWEFHLRFAKYSSIGFLDGEPRAFWNQRRESAGDMGNSVISQQDQHRKYDLQVRDQHLREYAEKNGLGALLYLTKILDIQGQESRGRSDHSDSMVFETLEIVRGLTSRIEHLENVLNRLESPVASLDATVGRLESAVSDASIISLARRRYRRFRERMLRRRG</sequence>
<dbReference type="PANTHER" id="PTHR43685:SF2">
    <property type="entry name" value="GLYCOSYLTRANSFERASE 2-LIKE DOMAIN-CONTAINING PROTEIN"/>
    <property type="match status" value="1"/>
</dbReference>
<organism evidence="2 3">
    <name type="scientific">Arthrobacter cavernae</name>
    <dbReference type="NCBI Taxonomy" id="2817681"/>
    <lineage>
        <taxon>Bacteria</taxon>
        <taxon>Bacillati</taxon>
        <taxon>Actinomycetota</taxon>
        <taxon>Actinomycetes</taxon>
        <taxon>Micrococcales</taxon>
        <taxon>Micrococcaceae</taxon>
        <taxon>Arthrobacter</taxon>
    </lineage>
</organism>
<dbReference type="SUPFAM" id="SSF53448">
    <property type="entry name" value="Nucleotide-diphospho-sugar transferases"/>
    <property type="match status" value="1"/>
</dbReference>
<dbReference type="Gene3D" id="3.90.550.10">
    <property type="entry name" value="Spore Coat Polysaccharide Biosynthesis Protein SpsA, Chain A"/>
    <property type="match status" value="1"/>
</dbReference>
<dbReference type="InterPro" id="IPR001173">
    <property type="entry name" value="Glyco_trans_2-like"/>
</dbReference>
<evidence type="ECO:0000313" key="3">
    <source>
        <dbReference type="Proteomes" id="UP000664164"/>
    </source>
</evidence>
<dbReference type="Proteomes" id="UP000664164">
    <property type="component" value="Unassembled WGS sequence"/>
</dbReference>
<accession>A0A939KIQ1</accession>
<proteinExistence type="predicted"/>
<dbReference type="RefSeq" id="WP_207614687.1">
    <property type="nucleotide sequence ID" value="NZ_JAFNLL010000004.1"/>
</dbReference>
<name>A0A939KIQ1_9MICC</name>
<feature type="domain" description="Glycosyltransferase 2-like" evidence="1">
    <location>
        <begin position="11"/>
        <end position="179"/>
    </location>
</feature>
<evidence type="ECO:0000313" key="2">
    <source>
        <dbReference type="EMBL" id="MBO1266864.1"/>
    </source>
</evidence>
<dbReference type="AlphaFoldDB" id="A0A939KIQ1"/>
<evidence type="ECO:0000259" key="1">
    <source>
        <dbReference type="Pfam" id="PF00535"/>
    </source>
</evidence>
<gene>
    <name evidence="2" type="ORF">J1902_02510</name>
</gene>
<dbReference type="InterPro" id="IPR050834">
    <property type="entry name" value="Glycosyltransf_2"/>
</dbReference>
<reference evidence="2" key="1">
    <citation type="submission" date="2021-03" db="EMBL/GenBank/DDBJ databases">
        <title>A new species, PO-11, isolated from a karst cave deposit.</title>
        <authorList>
            <person name="Zhaoxiaoyong W."/>
        </authorList>
    </citation>
    <scope>NUCLEOTIDE SEQUENCE</scope>
    <source>
        <strain evidence="2">PO-11</strain>
    </source>
</reference>
<dbReference type="InterPro" id="IPR029044">
    <property type="entry name" value="Nucleotide-diphossugar_trans"/>
</dbReference>
<dbReference type="EMBL" id="JAFNLL010000004">
    <property type="protein sequence ID" value="MBO1266864.1"/>
    <property type="molecule type" value="Genomic_DNA"/>
</dbReference>
<dbReference type="Pfam" id="PF00535">
    <property type="entry name" value="Glycos_transf_2"/>
    <property type="match status" value="1"/>
</dbReference>
<dbReference type="PANTHER" id="PTHR43685">
    <property type="entry name" value="GLYCOSYLTRANSFERASE"/>
    <property type="match status" value="1"/>
</dbReference>
<dbReference type="CDD" id="cd00761">
    <property type="entry name" value="Glyco_tranf_GTA_type"/>
    <property type="match status" value="1"/>
</dbReference>
<keyword evidence="3" id="KW-1185">Reference proteome</keyword>